<dbReference type="PROSITE" id="PS50109">
    <property type="entry name" value="HIS_KIN"/>
    <property type="match status" value="1"/>
</dbReference>
<dbReference type="InterPro" id="IPR011006">
    <property type="entry name" value="CheY-like_superfamily"/>
</dbReference>
<proteinExistence type="predicted"/>
<feature type="domain" description="PAS" evidence="19">
    <location>
        <begin position="364"/>
        <end position="409"/>
    </location>
</feature>
<dbReference type="Gene3D" id="3.30.450.20">
    <property type="entry name" value="PAS domain"/>
    <property type="match status" value="2"/>
</dbReference>
<feature type="modified residue" description="4-aspartylphosphate" evidence="15">
    <location>
        <position position="797"/>
    </location>
</feature>
<dbReference type="FunFam" id="3.30.565.10:FF:000010">
    <property type="entry name" value="Sensor histidine kinase RcsC"/>
    <property type="match status" value="1"/>
</dbReference>
<evidence type="ECO:0000256" key="11">
    <source>
        <dbReference type="ARBA" id="ARBA00022989"/>
    </source>
</evidence>
<keyword evidence="13 16" id="KW-0472">Membrane</keyword>
<dbReference type="EC" id="2.7.13.3" evidence="3"/>
<dbReference type="PROSITE" id="PS50112">
    <property type="entry name" value="PAS"/>
    <property type="match status" value="1"/>
</dbReference>
<accession>A0A1Y2K5L3</accession>
<dbReference type="InterPro" id="IPR001789">
    <property type="entry name" value="Sig_transdc_resp-reg_receiver"/>
</dbReference>
<protein>
    <recommendedName>
        <fullName evidence="3">histidine kinase</fullName>
        <ecNumber evidence="3">2.7.13.3</ecNumber>
    </recommendedName>
</protein>
<feature type="domain" description="Response regulatory" evidence="18">
    <location>
        <begin position="743"/>
        <end position="863"/>
    </location>
</feature>
<keyword evidence="7 16" id="KW-0812">Transmembrane</keyword>
<evidence type="ECO:0000313" key="22">
    <source>
        <dbReference type="Proteomes" id="UP000194003"/>
    </source>
</evidence>
<reference evidence="21 22" key="1">
    <citation type="journal article" date="2016" name="BMC Genomics">
        <title>Combined genomic and structural analyses of a cultured magnetotactic bacterium reveals its niche adaptation to a dynamic environment.</title>
        <authorList>
            <person name="Araujo A.C."/>
            <person name="Morillo V."/>
            <person name="Cypriano J."/>
            <person name="Teixeira L.C."/>
            <person name="Leao P."/>
            <person name="Lyra S."/>
            <person name="Almeida L.G."/>
            <person name="Bazylinski D.A."/>
            <person name="Vasconcellos A.T."/>
            <person name="Abreu F."/>
            <person name="Lins U."/>
        </authorList>
    </citation>
    <scope>NUCLEOTIDE SEQUENCE [LARGE SCALE GENOMIC DNA]</scope>
    <source>
        <strain evidence="21 22">IT-1</strain>
    </source>
</reference>
<dbReference type="Gene3D" id="3.40.50.2300">
    <property type="match status" value="2"/>
</dbReference>
<feature type="domain" description="PAC" evidence="20">
    <location>
        <begin position="436"/>
        <end position="487"/>
    </location>
</feature>
<dbReference type="InterPro" id="IPR029150">
    <property type="entry name" value="dCache_3"/>
</dbReference>
<dbReference type="CDD" id="cd16922">
    <property type="entry name" value="HATPase_EvgS-ArcB-TorS-like"/>
    <property type="match status" value="1"/>
</dbReference>
<dbReference type="PANTHER" id="PTHR45339">
    <property type="entry name" value="HYBRID SIGNAL TRANSDUCTION HISTIDINE KINASE J"/>
    <property type="match status" value="1"/>
</dbReference>
<dbReference type="PRINTS" id="PR00344">
    <property type="entry name" value="BCTRLSENSOR"/>
</dbReference>
<keyword evidence="5 15" id="KW-0597">Phosphoprotein</keyword>
<evidence type="ECO:0000256" key="12">
    <source>
        <dbReference type="ARBA" id="ARBA00023012"/>
    </source>
</evidence>
<evidence type="ECO:0000313" key="21">
    <source>
        <dbReference type="EMBL" id="OSM04974.1"/>
    </source>
</evidence>
<evidence type="ECO:0000256" key="6">
    <source>
        <dbReference type="ARBA" id="ARBA00022679"/>
    </source>
</evidence>
<dbReference type="OrthoDB" id="9801651at2"/>
<evidence type="ECO:0000256" key="9">
    <source>
        <dbReference type="ARBA" id="ARBA00022777"/>
    </source>
</evidence>
<feature type="transmembrane region" description="Helical" evidence="16">
    <location>
        <begin position="317"/>
        <end position="339"/>
    </location>
</feature>
<evidence type="ECO:0000256" key="5">
    <source>
        <dbReference type="ARBA" id="ARBA00022553"/>
    </source>
</evidence>
<dbReference type="Pfam" id="PF02518">
    <property type="entry name" value="HATPase_c"/>
    <property type="match status" value="1"/>
</dbReference>
<evidence type="ECO:0000256" key="10">
    <source>
        <dbReference type="ARBA" id="ARBA00022840"/>
    </source>
</evidence>
<evidence type="ECO:0000256" key="13">
    <source>
        <dbReference type="ARBA" id="ARBA00023136"/>
    </source>
</evidence>
<dbReference type="Pfam" id="PF00512">
    <property type="entry name" value="HisKA"/>
    <property type="match status" value="1"/>
</dbReference>
<feature type="domain" description="Histidine kinase" evidence="17">
    <location>
        <begin position="505"/>
        <end position="725"/>
    </location>
</feature>
<evidence type="ECO:0000259" key="19">
    <source>
        <dbReference type="PROSITE" id="PS50112"/>
    </source>
</evidence>
<evidence type="ECO:0000256" key="7">
    <source>
        <dbReference type="ARBA" id="ARBA00022692"/>
    </source>
</evidence>
<dbReference type="Pfam" id="PF00072">
    <property type="entry name" value="Response_reg"/>
    <property type="match status" value="2"/>
</dbReference>
<dbReference type="InterPro" id="IPR003661">
    <property type="entry name" value="HisK_dim/P_dom"/>
</dbReference>
<dbReference type="InterPro" id="IPR000700">
    <property type="entry name" value="PAS-assoc_C"/>
</dbReference>
<dbReference type="SUPFAM" id="SSF103190">
    <property type="entry name" value="Sensory domain-like"/>
    <property type="match status" value="1"/>
</dbReference>
<keyword evidence="11 16" id="KW-1133">Transmembrane helix</keyword>
<evidence type="ECO:0000259" key="17">
    <source>
        <dbReference type="PROSITE" id="PS50109"/>
    </source>
</evidence>
<evidence type="ECO:0000256" key="8">
    <source>
        <dbReference type="ARBA" id="ARBA00022741"/>
    </source>
</evidence>
<evidence type="ECO:0000256" key="2">
    <source>
        <dbReference type="ARBA" id="ARBA00004651"/>
    </source>
</evidence>
<dbReference type="NCBIfam" id="TIGR00229">
    <property type="entry name" value="sensory_box"/>
    <property type="match status" value="1"/>
</dbReference>
<dbReference type="InterPro" id="IPR036097">
    <property type="entry name" value="HisK_dim/P_sf"/>
</dbReference>
<dbReference type="GO" id="GO:0005524">
    <property type="term" value="F:ATP binding"/>
    <property type="evidence" value="ECO:0007669"/>
    <property type="project" value="UniProtKB-KW"/>
</dbReference>
<dbReference type="InterPro" id="IPR004358">
    <property type="entry name" value="Sig_transdc_His_kin-like_C"/>
</dbReference>
<keyword evidence="12" id="KW-0902">Two-component regulatory system</keyword>
<feature type="domain" description="Response regulatory" evidence="18">
    <location>
        <begin position="902"/>
        <end position="1021"/>
    </location>
</feature>
<dbReference type="InterPro" id="IPR029151">
    <property type="entry name" value="Sensor-like_sf"/>
</dbReference>
<feature type="transmembrane region" description="Helical" evidence="16">
    <location>
        <begin position="29"/>
        <end position="48"/>
    </location>
</feature>
<comment type="subcellular location">
    <subcellularLocation>
        <location evidence="2">Cell membrane</location>
        <topology evidence="2">Multi-pass membrane protein</topology>
    </subcellularLocation>
</comment>
<dbReference type="SUPFAM" id="SSF47384">
    <property type="entry name" value="Homodimeric domain of signal transducing histidine kinase"/>
    <property type="match status" value="1"/>
</dbReference>
<dbReference type="InterPro" id="IPR036890">
    <property type="entry name" value="HATPase_C_sf"/>
</dbReference>
<dbReference type="Gene3D" id="3.30.565.10">
    <property type="entry name" value="Histidine kinase-like ATPase, C-terminal domain"/>
    <property type="match status" value="1"/>
</dbReference>
<organism evidence="21 22">
    <name type="scientific">Magnetofaba australis IT-1</name>
    <dbReference type="NCBI Taxonomy" id="1434232"/>
    <lineage>
        <taxon>Bacteria</taxon>
        <taxon>Pseudomonadati</taxon>
        <taxon>Pseudomonadota</taxon>
        <taxon>Magnetococcia</taxon>
        <taxon>Magnetococcales</taxon>
        <taxon>Magnetococcaceae</taxon>
        <taxon>Magnetofaba</taxon>
    </lineage>
</organism>
<evidence type="ECO:0000256" key="16">
    <source>
        <dbReference type="SAM" id="Phobius"/>
    </source>
</evidence>
<dbReference type="CDD" id="cd00082">
    <property type="entry name" value="HisKA"/>
    <property type="match status" value="1"/>
</dbReference>
<keyword evidence="8" id="KW-0547">Nucleotide-binding</keyword>
<dbReference type="SUPFAM" id="SSF55785">
    <property type="entry name" value="PYP-like sensor domain (PAS domain)"/>
    <property type="match status" value="1"/>
</dbReference>
<dbReference type="CDD" id="cd17546">
    <property type="entry name" value="REC_hyHK_CKI1_RcsC-like"/>
    <property type="match status" value="2"/>
</dbReference>
<dbReference type="PANTHER" id="PTHR45339:SF1">
    <property type="entry name" value="HYBRID SIGNAL TRANSDUCTION HISTIDINE KINASE J"/>
    <property type="match status" value="1"/>
</dbReference>
<evidence type="ECO:0000256" key="4">
    <source>
        <dbReference type="ARBA" id="ARBA00022475"/>
    </source>
</evidence>
<dbReference type="InterPro" id="IPR000014">
    <property type="entry name" value="PAS"/>
</dbReference>
<dbReference type="Proteomes" id="UP000194003">
    <property type="component" value="Unassembled WGS sequence"/>
</dbReference>
<dbReference type="Gene3D" id="1.10.287.130">
    <property type="match status" value="1"/>
</dbReference>
<dbReference type="SMART" id="SM00388">
    <property type="entry name" value="HisKA"/>
    <property type="match status" value="1"/>
</dbReference>
<keyword evidence="22" id="KW-1185">Reference proteome</keyword>
<name>A0A1Y2K5L3_9PROT</name>
<dbReference type="STRING" id="1434232.MAIT1_03097"/>
<evidence type="ECO:0000256" key="3">
    <source>
        <dbReference type="ARBA" id="ARBA00012438"/>
    </source>
</evidence>
<comment type="caution">
    <text evidence="21">The sequence shown here is derived from an EMBL/GenBank/DDBJ whole genome shotgun (WGS) entry which is preliminary data.</text>
</comment>
<dbReference type="GO" id="GO:0000155">
    <property type="term" value="F:phosphorelay sensor kinase activity"/>
    <property type="evidence" value="ECO:0007669"/>
    <property type="project" value="InterPro"/>
</dbReference>
<dbReference type="FunFam" id="1.10.287.130:FF:000038">
    <property type="entry name" value="Sensory transduction histidine kinase"/>
    <property type="match status" value="1"/>
</dbReference>
<keyword evidence="14" id="KW-0131">Cell cycle</keyword>
<feature type="modified residue" description="4-aspartylphosphate" evidence="15">
    <location>
        <position position="951"/>
    </location>
</feature>
<dbReference type="SUPFAM" id="SSF55874">
    <property type="entry name" value="ATPase domain of HSP90 chaperone/DNA topoisomerase II/histidine kinase"/>
    <property type="match status" value="1"/>
</dbReference>
<dbReference type="AlphaFoldDB" id="A0A1Y2K5L3"/>
<dbReference type="SMART" id="SM00448">
    <property type="entry name" value="REC"/>
    <property type="match status" value="2"/>
</dbReference>
<sequence>MMNSSNISQFQNHRNDGGIALKKHILRPLALAFALLTAVVIGGSYLYFEHAFSRDLSNKRLEIDRFFKMALNLRAQKLGATLTAIAHNPDILATWRHSNRQALIAKALPQFRDLREKSRITHFYFHRTDKVNFARVHQPGRFGDAITRTTMRNATPHGGVSSGAELGPLGTFTLRAVVPVHHDGEFLGYLELGEEIDDVTRQISQLFNVDVMLLLHKHDLSEKGWRKGMRMLGRAPLWDQFANTVVSSATLDITPEPLYAMLDEMNRSHARAMLDLSWQGQQFKAVGIPVYDVADNEVGHFVALLDVSAATSDMLRYMALATLISVFLFSILFSLFLRITSRTELGIRKIHNDLASAHFYNNLILETVGDGIYGMDPSGRITFVNSAGAKLIGFSEQELLGRNQHEVMHHHRIDGSEFPECECPIHQALHQGQLIKRGDDFFWRKSGEAFPVEYVATPLISEGRILGGVVAFRDITERKRHESALQEAKFRAESANLAKSEFLATMSHEIRTPMNAIVGMCELLEETGLSSDQRTYVRTLSNAGEILLALINDILDLSKIEAGELELDYGAFQLCSVVETTAVVMAIRAYQAGLELNVSLSPELPVLVHGDSSRLRQILINLLGNAIKFTEQGHVTLRAEPDSGGASDVFQFTVSDTGVGIAPDKQSTIFDTFTQADSSVTRRYGGTGLGLAICKRLVNAMGGRIWVESQEGVGSAFYFTVRLTPLQESDQQAPNMQDLTGVKILAVDDNPVNLAILEEGLAYLGAEVSVCSGGEEGLDALDEIAQEGERYDMMLVDCRMPFCSGFDVVKHLRGLDAIADMPVIMLSSDHSRQTSDKALSEGIGYLTKPIKRADLSWSIGERLGLSASLAHHSHGEDKEPAESDLSSKALAEASLEQADGLKLLLVEDSPDNRLLIRAFLKGTGHQVVEAIDGVEGVRMFQQGRFDLVLMDLQMPQMDGLTATQEIRLWEAQNGRERTPVVALTAHAVVDMLQSAEEVGCDGFMTKPIKKRQLLKLLSSADSLTQIESFSDCGQSVDES</sequence>
<comment type="catalytic activity">
    <reaction evidence="1">
        <text>ATP + protein L-histidine = ADP + protein N-phospho-L-histidine.</text>
        <dbReference type="EC" id="2.7.13.3"/>
    </reaction>
</comment>
<keyword evidence="4" id="KW-1003">Cell membrane</keyword>
<keyword evidence="9" id="KW-0418">Kinase</keyword>
<dbReference type="RefSeq" id="WP_085441622.1">
    <property type="nucleotide sequence ID" value="NZ_LVJN01000018.1"/>
</dbReference>
<dbReference type="InterPro" id="IPR005467">
    <property type="entry name" value="His_kinase_dom"/>
</dbReference>
<keyword evidence="6" id="KW-0808">Transferase</keyword>
<evidence type="ECO:0000256" key="15">
    <source>
        <dbReference type="PROSITE-ProRule" id="PRU00169"/>
    </source>
</evidence>
<evidence type="ECO:0000259" key="20">
    <source>
        <dbReference type="PROSITE" id="PS50113"/>
    </source>
</evidence>
<keyword evidence="10" id="KW-0067">ATP-binding</keyword>
<gene>
    <name evidence="21" type="ORF">MAIT1_03097</name>
</gene>
<dbReference type="PROSITE" id="PS50110">
    <property type="entry name" value="RESPONSE_REGULATORY"/>
    <property type="match status" value="2"/>
</dbReference>
<dbReference type="Pfam" id="PF13426">
    <property type="entry name" value="PAS_9"/>
    <property type="match status" value="1"/>
</dbReference>
<dbReference type="SUPFAM" id="SSF52172">
    <property type="entry name" value="CheY-like"/>
    <property type="match status" value="2"/>
</dbReference>
<evidence type="ECO:0000259" key="18">
    <source>
        <dbReference type="PROSITE" id="PS50110"/>
    </source>
</evidence>
<evidence type="ECO:0000256" key="14">
    <source>
        <dbReference type="ARBA" id="ARBA00023306"/>
    </source>
</evidence>
<dbReference type="Pfam" id="PF14827">
    <property type="entry name" value="dCache_3"/>
    <property type="match status" value="1"/>
</dbReference>
<dbReference type="InterPro" id="IPR035965">
    <property type="entry name" value="PAS-like_dom_sf"/>
</dbReference>
<dbReference type="CDD" id="cd00130">
    <property type="entry name" value="PAS"/>
    <property type="match status" value="1"/>
</dbReference>
<dbReference type="PROSITE" id="PS50113">
    <property type="entry name" value="PAC"/>
    <property type="match status" value="1"/>
</dbReference>
<dbReference type="EMBL" id="LVJN01000018">
    <property type="protein sequence ID" value="OSM04974.1"/>
    <property type="molecule type" value="Genomic_DNA"/>
</dbReference>
<dbReference type="SMART" id="SM00387">
    <property type="entry name" value="HATPase_c"/>
    <property type="match status" value="1"/>
</dbReference>
<dbReference type="GO" id="GO:0005886">
    <property type="term" value="C:plasma membrane"/>
    <property type="evidence" value="ECO:0007669"/>
    <property type="project" value="UniProtKB-SubCell"/>
</dbReference>
<evidence type="ECO:0000256" key="1">
    <source>
        <dbReference type="ARBA" id="ARBA00000085"/>
    </source>
</evidence>
<dbReference type="InterPro" id="IPR003594">
    <property type="entry name" value="HATPase_dom"/>
</dbReference>